<dbReference type="GO" id="GO:0036064">
    <property type="term" value="C:ciliary basal body"/>
    <property type="evidence" value="ECO:0007669"/>
    <property type="project" value="TreeGrafter"/>
</dbReference>
<dbReference type="InterPro" id="IPR036322">
    <property type="entry name" value="WD40_repeat_dom_sf"/>
</dbReference>
<dbReference type="Proteomes" id="UP000824540">
    <property type="component" value="Unassembled WGS sequence"/>
</dbReference>
<evidence type="ECO:0000313" key="7">
    <source>
        <dbReference type="EMBL" id="KAG9337047.1"/>
    </source>
</evidence>
<evidence type="ECO:0000313" key="8">
    <source>
        <dbReference type="Proteomes" id="UP000824540"/>
    </source>
</evidence>
<evidence type="ECO:0000256" key="6">
    <source>
        <dbReference type="PROSITE-ProRule" id="PRU00221"/>
    </source>
</evidence>
<dbReference type="InterPro" id="IPR015943">
    <property type="entry name" value="WD40/YVTN_repeat-like_dom_sf"/>
</dbReference>
<gene>
    <name evidence="7" type="ORF">JZ751_029814</name>
</gene>
<feature type="repeat" description="WD" evidence="6">
    <location>
        <begin position="110"/>
        <end position="132"/>
    </location>
</feature>
<dbReference type="InterPro" id="IPR050505">
    <property type="entry name" value="WDR55/POC1"/>
</dbReference>
<keyword evidence="3" id="KW-0175">Coiled coil</keyword>
<sequence>MQRLAGGMHDSSSHNAESCLKVISTLKNESTVFRAHTGTVRSVSFSSDGQSLVTASDDKSVKVWTVHRQKFSPDGRLIVSASDDKTIKLWDKTSRECIHSFYEPGGGTCIAAASADNTVKVWDIRTHKLLQHYQGNDTPPPPI</sequence>
<keyword evidence="1 6" id="KW-0853">WD repeat</keyword>
<evidence type="ECO:0000256" key="5">
    <source>
        <dbReference type="ARBA" id="ARBA00039725"/>
    </source>
</evidence>
<evidence type="ECO:0000256" key="3">
    <source>
        <dbReference type="ARBA" id="ARBA00023054"/>
    </source>
</evidence>
<dbReference type="InterPro" id="IPR020472">
    <property type="entry name" value="WD40_PAC1"/>
</dbReference>
<evidence type="ECO:0000256" key="1">
    <source>
        <dbReference type="ARBA" id="ARBA00022574"/>
    </source>
</evidence>
<feature type="repeat" description="WD" evidence="6">
    <location>
        <begin position="71"/>
        <end position="100"/>
    </location>
</feature>
<dbReference type="PROSITE" id="PS00678">
    <property type="entry name" value="WD_REPEATS_1"/>
    <property type="match status" value="1"/>
</dbReference>
<feature type="repeat" description="WD" evidence="6">
    <location>
        <begin position="33"/>
        <end position="66"/>
    </location>
</feature>
<comment type="similarity">
    <text evidence="4">Belongs to the WD repeat POC1 family.</text>
</comment>
<dbReference type="GO" id="GO:0060271">
    <property type="term" value="P:cilium assembly"/>
    <property type="evidence" value="ECO:0007669"/>
    <property type="project" value="TreeGrafter"/>
</dbReference>
<evidence type="ECO:0000256" key="2">
    <source>
        <dbReference type="ARBA" id="ARBA00022737"/>
    </source>
</evidence>
<dbReference type="PROSITE" id="PS50082">
    <property type="entry name" value="WD_REPEATS_2"/>
    <property type="match status" value="3"/>
</dbReference>
<dbReference type="PRINTS" id="PR00320">
    <property type="entry name" value="GPROTEINBRPT"/>
</dbReference>
<dbReference type="PANTHER" id="PTHR44019:SF2">
    <property type="entry name" value="POC1 CENTRIOLAR PROTEIN HOMOLOG A"/>
    <property type="match status" value="1"/>
</dbReference>
<accession>A0A8T2NKW4</accession>
<dbReference type="Gene3D" id="2.130.10.10">
    <property type="entry name" value="YVTN repeat-like/Quinoprotein amine dehydrogenase"/>
    <property type="match status" value="2"/>
</dbReference>
<dbReference type="OrthoDB" id="10264588at2759"/>
<dbReference type="PROSITE" id="PS50294">
    <property type="entry name" value="WD_REPEATS_REGION"/>
    <property type="match status" value="2"/>
</dbReference>
<reference evidence="7" key="1">
    <citation type="thesis" date="2021" institute="BYU ScholarsArchive" country="Provo, UT, USA">
        <title>Applications of and Algorithms for Genome Assembly and Genomic Analyses with an Emphasis on Marine Teleosts.</title>
        <authorList>
            <person name="Pickett B.D."/>
        </authorList>
    </citation>
    <scope>NUCLEOTIDE SEQUENCE</scope>
    <source>
        <strain evidence="7">HI-2016</strain>
    </source>
</reference>
<keyword evidence="2" id="KW-0677">Repeat</keyword>
<dbReference type="SUPFAM" id="SSF50978">
    <property type="entry name" value="WD40 repeat-like"/>
    <property type="match status" value="1"/>
</dbReference>
<dbReference type="AlphaFoldDB" id="A0A8T2NKW4"/>
<dbReference type="InterPro" id="IPR001680">
    <property type="entry name" value="WD40_rpt"/>
</dbReference>
<dbReference type="EMBL" id="JAFBMS010000096">
    <property type="protein sequence ID" value="KAG9337047.1"/>
    <property type="molecule type" value="Genomic_DNA"/>
</dbReference>
<organism evidence="7 8">
    <name type="scientific">Albula glossodonta</name>
    <name type="common">roundjaw bonefish</name>
    <dbReference type="NCBI Taxonomy" id="121402"/>
    <lineage>
        <taxon>Eukaryota</taxon>
        <taxon>Metazoa</taxon>
        <taxon>Chordata</taxon>
        <taxon>Craniata</taxon>
        <taxon>Vertebrata</taxon>
        <taxon>Euteleostomi</taxon>
        <taxon>Actinopterygii</taxon>
        <taxon>Neopterygii</taxon>
        <taxon>Teleostei</taxon>
        <taxon>Albuliformes</taxon>
        <taxon>Albulidae</taxon>
        <taxon>Albula</taxon>
    </lineage>
</organism>
<dbReference type="SMART" id="SM00320">
    <property type="entry name" value="WD40"/>
    <property type="match status" value="3"/>
</dbReference>
<dbReference type="PANTHER" id="PTHR44019">
    <property type="entry name" value="WD REPEAT-CONTAINING PROTEIN 55"/>
    <property type="match status" value="1"/>
</dbReference>
<dbReference type="GO" id="GO:0005814">
    <property type="term" value="C:centriole"/>
    <property type="evidence" value="ECO:0007669"/>
    <property type="project" value="TreeGrafter"/>
</dbReference>
<proteinExistence type="inferred from homology"/>
<comment type="caution">
    <text evidence="7">The sequence shown here is derived from an EMBL/GenBank/DDBJ whole genome shotgun (WGS) entry which is preliminary data.</text>
</comment>
<dbReference type="Pfam" id="PF00400">
    <property type="entry name" value="WD40"/>
    <property type="match status" value="3"/>
</dbReference>
<dbReference type="InterPro" id="IPR019775">
    <property type="entry name" value="WD40_repeat_CS"/>
</dbReference>
<protein>
    <recommendedName>
        <fullName evidence="5">POC1 centriolar protein homolog A</fullName>
    </recommendedName>
</protein>
<evidence type="ECO:0000256" key="4">
    <source>
        <dbReference type="ARBA" id="ARBA00037984"/>
    </source>
</evidence>
<keyword evidence="8" id="KW-1185">Reference proteome</keyword>
<name>A0A8T2NKW4_9TELE</name>